<evidence type="ECO:0000313" key="9">
    <source>
        <dbReference type="EMBL" id="ADN01664.1"/>
    </source>
</evidence>
<evidence type="ECO:0000313" key="10">
    <source>
        <dbReference type="Proteomes" id="UP000001296"/>
    </source>
</evidence>
<evidence type="ECO:0000259" key="8">
    <source>
        <dbReference type="PROSITE" id="PS50928"/>
    </source>
</evidence>
<keyword evidence="3" id="KW-1003">Cell membrane</keyword>
<dbReference type="Gene3D" id="1.10.3720.10">
    <property type="entry name" value="MetI-like"/>
    <property type="match status" value="1"/>
</dbReference>
<protein>
    <submittedName>
        <fullName evidence="9">Transporter</fullName>
    </submittedName>
</protein>
<dbReference type="Pfam" id="PF00528">
    <property type="entry name" value="BPD_transp_1"/>
    <property type="match status" value="1"/>
</dbReference>
<evidence type="ECO:0000256" key="2">
    <source>
        <dbReference type="ARBA" id="ARBA00022448"/>
    </source>
</evidence>
<comment type="similarity">
    <text evidence="7">Belongs to the binding-protein-dependent transport system permease family.</text>
</comment>
<keyword evidence="2 7" id="KW-0813">Transport</keyword>
<dbReference type="AlphaFoldDB" id="E0RRG3"/>
<dbReference type="InterPro" id="IPR035906">
    <property type="entry name" value="MetI-like_sf"/>
</dbReference>
<accession>E0RRG3</accession>
<proteinExistence type="inferred from homology"/>
<evidence type="ECO:0000256" key="5">
    <source>
        <dbReference type="ARBA" id="ARBA00022989"/>
    </source>
</evidence>
<dbReference type="PANTHER" id="PTHR30193">
    <property type="entry name" value="ABC TRANSPORTER PERMEASE PROTEIN"/>
    <property type="match status" value="1"/>
</dbReference>
<dbReference type="GO" id="GO:0005886">
    <property type="term" value="C:plasma membrane"/>
    <property type="evidence" value="ECO:0007669"/>
    <property type="project" value="UniProtKB-SubCell"/>
</dbReference>
<organism evidence="9 10">
    <name type="scientific">Winmispira thermophila (strain ATCC 49972 / DSM 6192 / RI 19.B1)</name>
    <name type="common">Spirochaeta thermophila</name>
    <dbReference type="NCBI Taxonomy" id="665571"/>
    <lineage>
        <taxon>Bacteria</taxon>
        <taxon>Pseudomonadati</taxon>
        <taxon>Spirochaetota</taxon>
        <taxon>Spirochaetia</taxon>
        <taxon>Winmispirales</taxon>
        <taxon>Winmispiraceae</taxon>
        <taxon>Winmispira</taxon>
    </lineage>
</organism>
<feature type="transmembrane region" description="Helical" evidence="7">
    <location>
        <begin position="158"/>
        <end position="185"/>
    </location>
</feature>
<dbReference type="HOGENOM" id="CLU_016047_0_0_12"/>
<dbReference type="RefSeq" id="WP_013313505.1">
    <property type="nucleotide sequence ID" value="NC_014484.1"/>
</dbReference>
<evidence type="ECO:0000256" key="7">
    <source>
        <dbReference type="RuleBase" id="RU363032"/>
    </source>
</evidence>
<feature type="transmembrane region" description="Helical" evidence="7">
    <location>
        <begin position="266"/>
        <end position="289"/>
    </location>
</feature>
<dbReference type="SUPFAM" id="SSF161098">
    <property type="entry name" value="MetI-like"/>
    <property type="match status" value="1"/>
</dbReference>
<reference key="1">
    <citation type="submission" date="2009-08" db="EMBL/GenBank/DDBJ databases">
        <title>The genome sequence of Spirochaeta thermophila DSM6192.</title>
        <authorList>
            <person name="Angelov A."/>
            <person name="Mientus M."/>
            <person name="Wittenberg S."/>
            <person name="Lehmann R."/>
            <person name="Liesegang H."/>
            <person name="Daniel R."/>
            <person name="Liebl W."/>
        </authorList>
    </citation>
    <scope>NUCLEOTIDE SEQUENCE</scope>
    <source>
        <strain>DSM 6192</strain>
    </source>
</reference>
<evidence type="ECO:0000256" key="3">
    <source>
        <dbReference type="ARBA" id="ARBA00022475"/>
    </source>
</evidence>
<keyword evidence="4 7" id="KW-0812">Transmembrane</keyword>
<reference evidence="9 10" key="2">
    <citation type="journal article" date="2010" name="J. Bacteriol.">
        <title>Genome sequence of the polysaccharide-degrading, thermophilic anaerobe Spirochaeta thermophila DSM 6192.</title>
        <authorList>
            <person name="Angelov A."/>
            <person name="Liebl S."/>
            <person name="Ballschmiter M."/>
            <person name="Bomeke M."/>
            <person name="Lehmann R."/>
            <person name="Liesegang H."/>
            <person name="Daniel R."/>
            <person name="Liebl W."/>
        </authorList>
    </citation>
    <scope>NUCLEOTIDE SEQUENCE [LARGE SCALE GENOMIC DNA]</scope>
    <source>
        <strain evidence="10">ATCC 49972 / DSM 6192 / RI 19.B1</strain>
    </source>
</reference>
<feature type="transmembrane region" description="Helical" evidence="7">
    <location>
        <begin position="106"/>
        <end position="126"/>
    </location>
</feature>
<feature type="domain" description="ABC transmembrane type-1" evidence="8">
    <location>
        <begin position="69"/>
        <end position="289"/>
    </location>
</feature>
<keyword evidence="6 7" id="KW-0472">Membrane</keyword>
<evidence type="ECO:0000256" key="4">
    <source>
        <dbReference type="ARBA" id="ARBA00022692"/>
    </source>
</evidence>
<dbReference type="PANTHER" id="PTHR30193:SF42">
    <property type="entry name" value="ABC TRANSPORTER PERMEASE PROTEIN"/>
    <property type="match status" value="1"/>
</dbReference>
<dbReference type="InterPro" id="IPR051393">
    <property type="entry name" value="ABC_transporter_permease"/>
</dbReference>
<evidence type="ECO:0000256" key="6">
    <source>
        <dbReference type="ARBA" id="ARBA00023136"/>
    </source>
</evidence>
<keyword evidence="5 7" id="KW-1133">Transmembrane helix</keyword>
<evidence type="ECO:0000256" key="1">
    <source>
        <dbReference type="ARBA" id="ARBA00004651"/>
    </source>
</evidence>
<dbReference type="CDD" id="cd06261">
    <property type="entry name" value="TM_PBP2"/>
    <property type="match status" value="1"/>
</dbReference>
<sequence length="298" mass="33402">MLYQRRELLKAAAVVLPSIIAVGIFVYGFIIWSFRVSVSAWDGILPNFTYVGFKNYIETFQTQRFQTDLWNTLFFTIFFLGLTVTTGLALALLLERSVKGEDVFRTIYLFPMAISFVVTGVAWRWIFNPTVGLNALLQKLGIPVTWGWYTDPSTVGPFHVALIPLIIAASWQFSGYTMAMYLAALRGIPEDVIEASMIDGATYFQRLTLVILPLLKPITLSALIVLGHISLKIFDLVYVMTGKGPAFATDFPGIFMFETTFRGNHYAQGAVISMVMLFLVAVVIVPYLVSVFREGRRA</sequence>
<comment type="subcellular location">
    <subcellularLocation>
        <location evidence="1 7">Cell membrane</location>
        <topology evidence="1 7">Multi-pass membrane protein</topology>
    </subcellularLocation>
</comment>
<dbReference type="InterPro" id="IPR000515">
    <property type="entry name" value="MetI-like"/>
</dbReference>
<dbReference type="PaxDb" id="665571-STHERM_c07060"/>
<dbReference type="EMBL" id="CP001698">
    <property type="protein sequence ID" value="ADN01664.1"/>
    <property type="molecule type" value="Genomic_DNA"/>
</dbReference>
<name>E0RRG3_WINT6</name>
<gene>
    <name evidence="9" type="ordered locus">STHERM_c07060</name>
</gene>
<feature type="transmembrane region" description="Helical" evidence="7">
    <location>
        <begin position="206"/>
        <end position="231"/>
    </location>
</feature>
<dbReference type="PROSITE" id="PS50928">
    <property type="entry name" value="ABC_TM1"/>
    <property type="match status" value="1"/>
</dbReference>
<dbReference type="GO" id="GO:0055085">
    <property type="term" value="P:transmembrane transport"/>
    <property type="evidence" value="ECO:0007669"/>
    <property type="project" value="InterPro"/>
</dbReference>
<feature type="transmembrane region" description="Helical" evidence="7">
    <location>
        <begin position="12"/>
        <end position="34"/>
    </location>
</feature>
<dbReference type="KEGG" id="sta:STHERM_c07060"/>
<dbReference type="Proteomes" id="UP000001296">
    <property type="component" value="Chromosome"/>
</dbReference>
<feature type="transmembrane region" description="Helical" evidence="7">
    <location>
        <begin position="73"/>
        <end position="94"/>
    </location>
</feature>
<dbReference type="eggNOG" id="COG1175">
    <property type="taxonomic scope" value="Bacteria"/>
</dbReference>